<dbReference type="RefSeq" id="WP_146355200.1">
    <property type="nucleotide sequence ID" value="NZ_VOIR01000011.1"/>
</dbReference>
<evidence type="ECO:0000313" key="1">
    <source>
        <dbReference type="EMBL" id="KAA6436441.1"/>
    </source>
</evidence>
<gene>
    <name evidence="1" type="ORF">FQ330_03285</name>
</gene>
<protein>
    <submittedName>
        <fullName evidence="1">Uncharacterized protein</fullName>
    </submittedName>
</protein>
<comment type="caution">
    <text evidence="1">The sequence shown here is derived from an EMBL/GenBank/DDBJ whole genome shotgun (WGS) entry which is preliminary data.</text>
</comment>
<dbReference type="AlphaFoldDB" id="A0A5M8QMM2"/>
<organism evidence="1 2">
    <name type="scientific">Agrococcus sediminis</name>
    <dbReference type="NCBI Taxonomy" id="2599924"/>
    <lineage>
        <taxon>Bacteria</taxon>
        <taxon>Bacillati</taxon>
        <taxon>Actinomycetota</taxon>
        <taxon>Actinomycetes</taxon>
        <taxon>Micrococcales</taxon>
        <taxon>Microbacteriaceae</taxon>
        <taxon>Agrococcus</taxon>
    </lineage>
</organism>
<name>A0A5M8QMM2_9MICO</name>
<dbReference type="Proteomes" id="UP000323221">
    <property type="component" value="Unassembled WGS sequence"/>
</dbReference>
<dbReference type="EMBL" id="VOIR01000011">
    <property type="protein sequence ID" value="KAA6436441.1"/>
    <property type="molecule type" value="Genomic_DNA"/>
</dbReference>
<reference evidence="1 2" key="1">
    <citation type="submission" date="2019-08" db="EMBL/GenBank/DDBJ databases">
        <title>Agrococcus lahaulensis sp. nov., isolated from a cold desert of the Indian Himalayas.</title>
        <authorList>
            <person name="Qu J.H."/>
        </authorList>
    </citation>
    <scope>NUCLEOTIDE SEQUENCE [LARGE SCALE GENOMIC DNA]</scope>
    <source>
        <strain evidence="1 2">NS18</strain>
    </source>
</reference>
<proteinExistence type="predicted"/>
<accession>A0A5M8QMM2</accession>
<keyword evidence="2" id="KW-1185">Reference proteome</keyword>
<evidence type="ECO:0000313" key="2">
    <source>
        <dbReference type="Proteomes" id="UP000323221"/>
    </source>
</evidence>
<sequence>MTDLEQRIMDAPMDGAAESWQTIFVDMLSTAGHMLDEVPAIYDTAVEIGEDDEQHSIVGLRFESDSSAVAELIEAIGLTLPQFTAVVAEFLDPNVQQWWEAVWLDGALRRERTATGWLEDADGDRLMRVTRFEHDRDAMEWQWREEVVPASTALTVAQDTQWSGSTAEEAVAFVIGRTPESELSQ</sequence>